<dbReference type="PANTHER" id="PTHR12526">
    <property type="entry name" value="GLYCOSYLTRANSFERASE"/>
    <property type="match status" value="1"/>
</dbReference>
<dbReference type="Proteomes" id="UP000240424">
    <property type="component" value="Unassembled WGS sequence"/>
</dbReference>
<keyword evidence="4" id="KW-1185">Reference proteome</keyword>
<protein>
    <submittedName>
        <fullName evidence="3">Glycosyl transferase</fullName>
    </submittedName>
</protein>
<sequence length="312" mass="33778">LLTEGLVAAGHHVTLFATADSITTATLCATALCGWSEDTTIDAKVAECLHIASVFERAGEFDVIHNGFDFLPLTYSELVATPVVTTIHGFSSDRIIPVYERYDGTGAYVSISDADRHPNLHYAATIHHGIDVDGFAMHPSPGEHLLFFGRIHPDKGTADAIEVARRCGRRLDIAGIVQDEGYFRNEVAPHIDGKHVRYLGPVDTSARAEVLGGAYALLHLIDFDEPFGYSVVEAMACGTPVIANSRGSMGELIAHRVTGFLVDDIDSAVAAVAAAGDLDRRRIAERAADRFTVATMIDKYVKVYRDVIANRK</sequence>
<dbReference type="SUPFAM" id="SSF53756">
    <property type="entry name" value="UDP-Glycosyltransferase/glycogen phosphorylase"/>
    <property type="match status" value="1"/>
</dbReference>
<dbReference type="AlphaFoldDB" id="A0A2U3P2Z4"/>
<accession>A0A2U3P2Z4</accession>
<gene>
    <name evidence="3" type="ORF">MNAB215_290</name>
</gene>
<dbReference type="CDD" id="cd03802">
    <property type="entry name" value="GT4_AviGT4-like"/>
    <property type="match status" value="1"/>
</dbReference>
<evidence type="ECO:0000256" key="1">
    <source>
        <dbReference type="ARBA" id="ARBA00022679"/>
    </source>
</evidence>
<proteinExistence type="predicted"/>
<dbReference type="PANTHER" id="PTHR12526:SF595">
    <property type="entry name" value="BLL5217 PROTEIN"/>
    <property type="match status" value="1"/>
</dbReference>
<dbReference type="Gene3D" id="3.40.50.2000">
    <property type="entry name" value="Glycogen Phosphorylase B"/>
    <property type="match status" value="2"/>
</dbReference>
<keyword evidence="1 3" id="KW-0808">Transferase</keyword>
<reference evidence="3 4" key="1">
    <citation type="submission" date="2017-01" db="EMBL/GenBank/DDBJ databases">
        <authorList>
            <consortium name="Urmite Genomes"/>
        </authorList>
    </citation>
    <scope>NUCLEOTIDE SEQUENCE [LARGE SCALE GENOMIC DNA]</scope>
    <source>
        <strain evidence="3 4">AB215</strain>
    </source>
</reference>
<name>A0A2U3P2Z4_9MYCO</name>
<feature type="domain" description="Glycosyl transferase family 1" evidence="2">
    <location>
        <begin position="143"/>
        <end position="273"/>
    </location>
</feature>
<evidence type="ECO:0000259" key="2">
    <source>
        <dbReference type="Pfam" id="PF00534"/>
    </source>
</evidence>
<dbReference type="EMBL" id="FUEZ01000003">
    <property type="protein sequence ID" value="SPM38114.1"/>
    <property type="molecule type" value="Genomic_DNA"/>
</dbReference>
<dbReference type="GO" id="GO:0016757">
    <property type="term" value="F:glycosyltransferase activity"/>
    <property type="evidence" value="ECO:0007669"/>
    <property type="project" value="InterPro"/>
</dbReference>
<organism evidence="3 4">
    <name type="scientific">Mycobacterium numidiamassiliense</name>
    <dbReference type="NCBI Taxonomy" id="1841861"/>
    <lineage>
        <taxon>Bacteria</taxon>
        <taxon>Bacillati</taxon>
        <taxon>Actinomycetota</taxon>
        <taxon>Actinomycetes</taxon>
        <taxon>Mycobacteriales</taxon>
        <taxon>Mycobacteriaceae</taxon>
        <taxon>Mycobacterium</taxon>
    </lineage>
</organism>
<dbReference type="STRING" id="1841861.GCA_900157365_04492"/>
<evidence type="ECO:0000313" key="3">
    <source>
        <dbReference type="EMBL" id="SPM38114.1"/>
    </source>
</evidence>
<feature type="non-terminal residue" evidence="3">
    <location>
        <position position="1"/>
    </location>
</feature>
<dbReference type="Pfam" id="PF00534">
    <property type="entry name" value="Glycos_transf_1"/>
    <property type="match status" value="1"/>
</dbReference>
<dbReference type="InterPro" id="IPR001296">
    <property type="entry name" value="Glyco_trans_1"/>
</dbReference>
<evidence type="ECO:0000313" key="4">
    <source>
        <dbReference type="Proteomes" id="UP000240424"/>
    </source>
</evidence>